<comment type="subcellular location">
    <subcellularLocation>
        <location evidence="1">Membrane</location>
        <topology evidence="1">Multi-pass membrane protein</topology>
    </subcellularLocation>
</comment>
<evidence type="ECO:0008006" key="8">
    <source>
        <dbReference type="Google" id="ProtNLM"/>
    </source>
</evidence>
<dbReference type="RefSeq" id="XP_007406208.1">
    <property type="nucleotide sequence ID" value="XM_007406146.1"/>
</dbReference>
<keyword evidence="2 5" id="KW-0812">Transmembrane</keyword>
<evidence type="ECO:0000256" key="1">
    <source>
        <dbReference type="ARBA" id="ARBA00004141"/>
    </source>
</evidence>
<feature type="transmembrane region" description="Helical" evidence="5">
    <location>
        <begin position="199"/>
        <end position="216"/>
    </location>
</feature>
<proteinExistence type="predicted"/>
<dbReference type="Proteomes" id="UP000001072">
    <property type="component" value="Unassembled WGS sequence"/>
</dbReference>
<keyword evidence="7" id="KW-1185">Reference proteome</keyword>
<dbReference type="InterPro" id="IPR036259">
    <property type="entry name" value="MFS_trans_sf"/>
</dbReference>
<feature type="transmembrane region" description="Helical" evidence="5">
    <location>
        <begin position="387"/>
        <end position="406"/>
    </location>
</feature>
<protein>
    <recommendedName>
        <fullName evidence="8">Major facilitator superfamily (MFS) profile domain-containing protein</fullName>
    </recommendedName>
</protein>
<dbReference type="GeneID" id="18921888"/>
<organism evidence="7">
    <name type="scientific">Melampsora larici-populina (strain 98AG31 / pathotype 3-4-7)</name>
    <name type="common">Poplar leaf rust fungus</name>
    <dbReference type="NCBI Taxonomy" id="747676"/>
    <lineage>
        <taxon>Eukaryota</taxon>
        <taxon>Fungi</taxon>
        <taxon>Dikarya</taxon>
        <taxon>Basidiomycota</taxon>
        <taxon>Pucciniomycotina</taxon>
        <taxon>Pucciniomycetes</taxon>
        <taxon>Pucciniales</taxon>
        <taxon>Melampsoraceae</taxon>
        <taxon>Melampsora</taxon>
    </lineage>
</organism>
<feature type="transmembrane region" description="Helical" evidence="5">
    <location>
        <begin position="282"/>
        <end position="305"/>
    </location>
</feature>
<evidence type="ECO:0000256" key="3">
    <source>
        <dbReference type="ARBA" id="ARBA00022989"/>
    </source>
</evidence>
<feature type="transmembrane region" description="Helical" evidence="5">
    <location>
        <begin position="223"/>
        <end position="242"/>
    </location>
</feature>
<dbReference type="SUPFAM" id="SSF103473">
    <property type="entry name" value="MFS general substrate transporter"/>
    <property type="match status" value="1"/>
</dbReference>
<feature type="transmembrane region" description="Helical" evidence="5">
    <location>
        <begin position="311"/>
        <end position="331"/>
    </location>
</feature>
<dbReference type="GO" id="GO:0005886">
    <property type="term" value="C:plasma membrane"/>
    <property type="evidence" value="ECO:0007669"/>
    <property type="project" value="TreeGrafter"/>
</dbReference>
<keyword evidence="4 5" id="KW-0472">Membrane</keyword>
<keyword evidence="3 5" id="KW-1133">Transmembrane helix</keyword>
<reference evidence="7" key="1">
    <citation type="journal article" date="2011" name="Proc. Natl. Acad. Sci. U.S.A.">
        <title>Obligate biotrophy features unraveled by the genomic analysis of rust fungi.</title>
        <authorList>
            <person name="Duplessis S."/>
            <person name="Cuomo C.A."/>
            <person name="Lin Y.-C."/>
            <person name="Aerts A."/>
            <person name="Tisserant E."/>
            <person name="Veneault-Fourrey C."/>
            <person name="Joly D.L."/>
            <person name="Hacquard S."/>
            <person name="Amselem J."/>
            <person name="Cantarel B.L."/>
            <person name="Chiu R."/>
            <person name="Coutinho P.M."/>
            <person name="Feau N."/>
            <person name="Field M."/>
            <person name="Frey P."/>
            <person name="Gelhaye E."/>
            <person name="Goldberg J."/>
            <person name="Grabherr M.G."/>
            <person name="Kodira C.D."/>
            <person name="Kohler A."/>
            <person name="Kuees U."/>
            <person name="Lindquist E.A."/>
            <person name="Lucas S.M."/>
            <person name="Mago R."/>
            <person name="Mauceli E."/>
            <person name="Morin E."/>
            <person name="Murat C."/>
            <person name="Pangilinan J.L."/>
            <person name="Park R."/>
            <person name="Pearson M."/>
            <person name="Quesneville H."/>
            <person name="Rouhier N."/>
            <person name="Sakthikumar S."/>
            <person name="Salamov A.A."/>
            <person name="Schmutz J."/>
            <person name="Selles B."/>
            <person name="Shapiro H."/>
            <person name="Tanguay P."/>
            <person name="Tuskan G.A."/>
            <person name="Henrissat B."/>
            <person name="Van de Peer Y."/>
            <person name="Rouze P."/>
            <person name="Ellis J.G."/>
            <person name="Dodds P.N."/>
            <person name="Schein J.E."/>
            <person name="Zhong S."/>
            <person name="Hamelin R.C."/>
            <person name="Grigoriev I.V."/>
            <person name="Szabo L.J."/>
            <person name="Martin F."/>
        </authorList>
    </citation>
    <scope>NUCLEOTIDE SEQUENCE [LARGE SCALE GENOMIC DNA]</scope>
    <source>
        <strain evidence="7">98AG31 / pathotype 3-4-7</strain>
    </source>
</reference>
<evidence type="ECO:0000313" key="6">
    <source>
        <dbReference type="EMBL" id="EGG10739.1"/>
    </source>
</evidence>
<feature type="transmembrane region" description="Helical" evidence="5">
    <location>
        <begin position="156"/>
        <end position="179"/>
    </location>
</feature>
<feature type="transmembrane region" description="Helical" evidence="5">
    <location>
        <begin position="20"/>
        <end position="40"/>
    </location>
</feature>
<sequence length="576" mass="64519">MPITRMGLGQKLLCFRSLDKVIFLGLSCKLLLFGALLSFFRSPQSDLRDEDSHVLVNSYWLYKKMDEDPYLTPTIFDNNVTEKSRNKPETIAELNLAYEKGQGKVIVDPNEADIEFGEALASRLKTDETGKMILWPQPDDSPDDPQNWSSKKKIQILVVLTLASFIPDFCGTISIPSTFQLATEFNTTPAQINDLTTNWAVFMLGPGGIVATVLVKRYGRLPILFWSQFIGLAFLIGCAASRDLKTFAAMRCINAFFSSAPQVMGLYVINDMYPFHLQARKVNVWTSGFLCSPFVAPWLFGYLNAKISYRWGYWIACMYVGIVVILIAFFVEETSYDRNSPVKTERSKSLTVRFKSLIGITIIQEKRGATWKEAIWPMIRLLSRPHLVGILLYMGVLFGFSIGVNITNETDATPVVAVFVGEFVGHHLNDLIAFTLTKRNKGIFEPEMRLWTLHIGLPFYVIGFVMLGAAFQYKLNLAILVFGWGMAQASIMLSTVACLNYANNAFNYPGEISALLNLARILGGFAVPYFQVEWASSRGALETFGCEAAIVAGLFFLTIPILQIKGKTLRAKYAMD</sequence>
<feature type="transmembrane region" description="Helical" evidence="5">
    <location>
        <begin position="544"/>
        <end position="562"/>
    </location>
</feature>
<dbReference type="PANTHER" id="PTHR23502">
    <property type="entry name" value="MAJOR FACILITATOR SUPERFAMILY"/>
    <property type="match status" value="1"/>
</dbReference>
<dbReference type="HOGENOM" id="CLU_008455_13_8_1"/>
<feature type="transmembrane region" description="Helical" evidence="5">
    <location>
        <begin position="477"/>
        <end position="502"/>
    </location>
</feature>
<dbReference type="Gene3D" id="1.20.1250.20">
    <property type="entry name" value="MFS general substrate transporter like domains"/>
    <property type="match status" value="1"/>
</dbReference>
<dbReference type="VEuPathDB" id="FungiDB:MELLADRAFT_103158"/>
<dbReference type="eggNOG" id="KOG0255">
    <property type="taxonomic scope" value="Eukaryota"/>
</dbReference>
<dbReference type="Pfam" id="PF07690">
    <property type="entry name" value="MFS_1"/>
    <property type="match status" value="1"/>
</dbReference>
<evidence type="ECO:0000256" key="5">
    <source>
        <dbReference type="SAM" id="Phobius"/>
    </source>
</evidence>
<name>F4RAQ9_MELLP</name>
<dbReference type="GO" id="GO:0022857">
    <property type="term" value="F:transmembrane transporter activity"/>
    <property type="evidence" value="ECO:0007669"/>
    <property type="project" value="InterPro"/>
</dbReference>
<dbReference type="InParanoid" id="F4RAQ9"/>
<accession>F4RAQ9</accession>
<gene>
    <name evidence="6" type="ORF">MELLADRAFT_103158</name>
</gene>
<feature type="transmembrane region" description="Helical" evidence="5">
    <location>
        <begin position="450"/>
        <end position="471"/>
    </location>
</feature>
<dbReference type="PANTHER" id="PTHR23502:SF22">
    <property type="entry name" value="MAJOR FACILITATOR SUPERFAMILY (MFS) PROFILE DOMAIN-CONTAINING PROTEIN"/>
    <property type="match status" value="1"/>
</dbReference>
<dbReference type="AlphaFoldDB" id="F4RAQ9"/>
<evidence type="ECO:0000313" key="7">
    <source>
        <dbReference type="Proteomes" id="UP000001072"/>
    </source>
</evidence>
<dbReference type="OrthoDB" id="2533084at2759"/>
<dbReference type="InterPro" id="IPR011701">
    <property type="entry name" value="MFS"/>
</dbReference>
<dbReference type="KEGG" id="mlr:MELLADRAFT_103158"/>
<evidence type="ECO:0000256" key="2">
    <source>
        <dbReference type="ARBA" id="ARBA00022692"/>
    </source>
</evidence>
<dbReference type="EMBL" id="GL883094">
    <property type="protein sequence ID" value="EGG10739.1"/>
    <property type="molecule type" value="Genomic_DNA"/>
</dbReference>
<feature type="transmembrane region" description="Helical" evidence="5">
    <location>
        <begin position="248"/>
        <end position="270"/>
    </location>
</feature>
<evidence type="ECO:0000256" key="4">
    <source>
        <dbReference type="ARBA" id="ARBA00023136"/>
    </source>
</evidence>
<feature type="transmembrane region" description="Helical" evidence="5">
    <location>
        <begin position="514"/>
        <end position="532"/>
    </location>
</feature>